<gene>
    <name evidence="10" type="primary">UGA2</name>
    <name evidence="10" type="ORF">BG015_006810</name>
</gene>
<evidence type="ECO:0000313" key="11">
    <source>
        <dbReference type="Proteomes" id="UP000748756"/>
    </source>
</evidence>
<dbReference type="GO" id="GO:0009450">
    <property type="term" value="P:gamma-aminobutyric acid catabolic process"/>
    <property type="evidence" value="ECO:0007669"/>
    <property type="project" value="InterPro"/>
</dbReference>
<dbReference type="InterPro" id="IPR029510">
    <property type="entry name" value="Ald_DH_CS_GLU"/>
</dbReference>
<dbReference type="AlphaFoldDB" id="A0A9P5VBA1"/>
<evidence type="ECO:0000313" key="10">
    <source>
        <dbReference type="EMBL" id="KAF9151329.1"/>
    </source>
</evidence>
<comment type="catalytic activity">
    <reaction evidence="5 8">
        <text>succinate semialdehyde + NAD(+) + H2O = succinate + NADH + 2 H(+)</text>
        <dbReference type="Rhea" id="RHEA:13217"/>
        <dbReference type="ChEBI" id="CHEBI:15377"/>
        <dbReference type="ChEBI" id="CHEBI:15378"/>
        <dbReference type="ChEBI" id="CHEBI:30031"/>
        <dbReference type="ChEBI" id="CHEBI:57540"/>
        <dbReference type="ChEBI" id="CHEBI:57706"/>
        <dbReference type="ChEBI" id="CHEBI:57945"/>
        <dbReference type="EC" id="1.2.1.16"/>
    </reaction>
</comment>
<accession>A0A9P5VBA1</accession>
<dbReference type="CDD" id="cd07103">
    <property type="entry name" value="ALDH_F5_SSADH_GabD"/>
    <property type="match status" value="1"/>
</dbReference>
<evidence type="ECO:0000256" key="5">
    <source>
        <dbReference type="ARBA" id="ARBA00052698"/>
    </source>
</evidence>
<dbReference type="InterPro" id="IPR016160">
    <property type="entry name" value="Ald_DH_CS_CYS"/>
</dbReference>
<dbReference type="PROSITE" id="PS00070">
    <property type="entry name" value="ALDEHYDE_DEHYDR_CYS"/>
    <property type="match status" value="1"/>
</dbReference>
<dbReference type="Gene3D" id="3.40.605.10">
    <property type="entry name" value="Aldehyde Dehydrogenase, Chain A, domain 1"/>
    <property type="match status" value="1"/>
</dbReference>
<dbReference type="Pfam" id="PF00171">
    <property type="entry name" value="Aldedh"/>
    <property type="match status" value="1"/>
</dbReference>
<dbReference type="EMBL" id="JAAAUQ010000331">
    <property type="protein sequence ID" value="KAF9151329.1"/>
    <property type="molecule type" value="Genomic_DNA"/>
</dbReference>
<proteinExistence type="inferred from homology"/>
<dbReference type="SUPFAM" id="SSF53720">
    <property type="entry name" value="ALDH-like"/>
    <property type="match status" value="1"/>
</dbReference>
<feature type="domain" description="Aldehyde dehydrogenase" evidence="9">
    <location>
        <begin position="99"/>
        <end position="548"/>
    </location>
</feature>
<evidence type="ECO:0000256" key="2">
    <source>
        <dbReference type="ARBA" id="ARBA00009986"/>
    </source>
</evidence>
<protein>
    <recommendedName>
        <fullName evidence="8">Succinate-semialdehyde dehydrogenase</fullName>
        <ecNumber evidence="8">1.2.1.16</ecNumber>
    </recommendedName>
</protein>
<comment type="catalytic activity">
    <reaction evidence="4 8">
        <text>succinate semialdehyde + NADP(+) + H2O = succinate + NADPH + 2 H(+)</text>
        <dbReference type="Rhea" id="RHEA:13213"/>
        <dbReference type="ChEBI" id="CHEBI:15377"/>
        <dbReference type="ChEBI" id="CHEBI:15378"/>
        <dbReference type="ChEBI" id="CHEBI:30031"/>
        <dbReference type="ChEBI" id="CHEBI:57706"/>
        <dbReference type="ChEBI" id="CHEBI:57783"/>
        <dbReference type="ChEBI" id="CHEBI:58349"/>
        <dbReference type="EC" id="1.2.1.16"/>
    </reaction>
</comment>
<dbReference type="OrthoDB" id="310895at2759"/>
<dbReference type="FunFam" id="3.40.605.10:FF:000026">
    <property type="entry name" value="Aldehyde dehydrogenase, putative"/>
    <property type="match status" value="1"/>
</dbReference>
<keyword evidence="3 7" id="KW-0560">Oxidoreductase</keyword>
<dbReference type="PROSITE" id="PS00687">
    <property type="entry name" value="ALDEHYDE_DEHYDR_GLU"/>
    <property type="match status" value="1"/>
</dbReference>
<dbReference type="InterPro" id="IPR010102">
    <property type="entry name" value="Succ_semiAld_DH"/>
</dbReference>
<evidence type="ECO:0000256" key="4">
    <source>
        <dbReference type="ARBA" id="ARBA00050387"/>
    </source>
</evidence>
<dbReference type="InterPro" id="IPR015590">
    <property type="entry name" value="Aldehyde_DH_dom"/>
</dbReference>
<evidence type="ECO:0000259" key="9">
    <source>
        <dbReference type="Pfam" id="PF00171"/>
    </source>
</evidence>
<dbReference type="PANTHER" id="PTHR43353">
    <property type="entry name" value="SUCCINATE-SEMIALDEHYDE DEHYDROGENASE, MITOCHONDRIAL"/>
    <property type="match status" value="1"/>
</dbReference>
<dbReference type="FunFam" id="3.40.605.10:FF:000005">
    <property type="entry name" value="Succinate-semialdehyde dehydrogenase I"/>
    <property type="match status" value="1"/>
</dbReference>
<dbReference type="GO" id="GO:0004030">
    <property type="term" value="F:aldehyde dehydrogenase [NAD(P)+] activity"/>
    <property type="evidence" value="ECO:0007669"/>
    <property type="project" value="UniProtKB-ARBA"/>
</dbReference>
<feature type="active site" evidence="6">
    <location>
        <position position="324"/>
    </location>
</feature>
<dbReference type="InterPro" id="IPR016163">
    <property type="entry name" value="Ald_DH_C"/>
</dbReference>
<keyword evidence="11" id="KW-1185">Reference proteome</keyword>
<evidence type="ECO:0000256" key="7">
    <source>
        <dbReference type="RuleBase" id="RU003345"/>
    </source>
</evidence>
<evidence type="ECO:0000256" key="1">
    <source>
        <dbReference type="ARBA" id="ARBA00005176"/>
    </source>
</evidence>
<organism evidence="10 11">
    <name type="scientific">Linnemannia schmuckeri</name>
    <dbReference type="NCBI Taxonomy" id="64567"/>
    <lineage>
        <taxon>Eukaryota</taxon>
        <taxon>Fungi</taxon>
        <taxon>Fungi incertae sedis</taxon>
        <taxon>Mucoromycota</taxon>
        <taxon>Mortierellomycotina</taxon>
        <taxon>Mortierellomycetes</taxon>
        <taxon>Mortierellales</taxon>
        <taxon>Mortierellaceae</taxon>
        <taxon>Linnemannia</taxon>
    </lineage>
</organism>
<comment type="caution">
    <text evidence="10">The sequence shown here is derived from an EMBL/GenBank/DDBJ whole genome shotgun (WGS) entry which is preliminary data.</text>
</comment>
<evidence type="ECO:0000256" key="3">
    <source>
        <dbReference type="ARBA" id="ARBA00023002"/>
    </source>
</evidence>
<dbReference type="InterPro" id="IPR016162">
    <property type="entry name" value="Ald_DH_N"/>
</dbReference>
<evidence type="ECO:0000256" key="8">
    <source>
        <dbReference type="RuleBase" id="RU365091"/>
    </source>
</evidence>
<reference evidence="10" key="1">
    <citation type="journal article" date="2020" name="Fungal Divers.">
        <title>Resolving the Mortierellaceae phylogeny through synthesis of multi-gene phylogenetics and phylogenomics.</title>
        <authorList>
            <person name="Vandepol N."/>
            <person name="Liber J."/>
            <person name="Desiro A."/>
            <person name="Na H."/>
            <person name="Kennedy M."/>
            <person name="Barry K."/>
            <person name="Grigoriev I.V."/>
            <person name="Miller A.N."/>
            <person name="O'Donnell K."/>
            <person name="Stajich J.E."/>
            <person name="Bonito G."/>
        </authorList>
    </citation>
    <scope>NUCLEOTIDE SEQUENCE</scope>
    <source>
        <strain evidence="10">NRRL 6426</strain>
    </source>
</reference>
<dbReference type="GO" id="GO:0004777">
    <property type="term" value="F:succinate-semialdehyde dehydrogenase (NAD+) activity"/>
    <property type="evidence" value="ECO:0007669"/>
    <property type="project" value="UniProtKB-UniRule"/>
</dbReference>
<dbReference type="FunFam" id="3.40.309.10:FF:000004">
    <property type="entry name" value="Succinate-semialdehyde dehydrogenase I"/>
    <property type="match status" value="1"/>
</dbReference>
<dbReference type="Proteomes" id="UP000748756">
    <property type="component" value="Unassembled WGS sequence"/>
</dbReference>
<dbReference type="Gene3D" id="3.40.309.10">
    <property type="entry name" value="Aldehyde Dehydrogenase, Chain A, domain 2"/>
    <property type="match status" value="1"/>
</dbReference>
<name>A0A9P5VBA1_9FUNG</name>
<sequence>MLRPGLLTKGLNSTAASLATGRTSQAAQSNFPRASQLSSSAQNARSLSSAANSLAHLKSQLNDPTLITAAGFIDNEFISTADSGKHFPVYEPALNIYQDPAKGTEIASFPDMGIKETEMAIQAAKKAFPSWSKKTAKERSTILRDWYNLILENEQDLAKIITWENGKPLAEALGEVRYGASFFEWFAEEAKRLYGEVIPSPNREQRMITIRQPLGVVGIITPWNFPSAMITRKLGAALAVGCTVVAKPASETPISAVALYELGKRAGVPKGVIGLVTAHHDTKAIGKHLCESQDISGISFTGSTAVGKMLLKHSADTVKKVSLELGGNAPFIVFEDADIDKAVDAAVTTKFRSSGQTCICVNRFYVHSSIKDVFGERLREKVEKFRVGSGMEDDTTHGPLINKTSVEKVRSHVHDALDHGAKLLTGGKESENTHGYFYPPTVLTDMNNNMRIANEETFGPIAGIFSFDTEEEVLEYANNTRVGLAGYFFSKDVSRCWRVAENLQVGMVGVNTGAISSEVAPFGGVKESGIGREGARQGLDEYTQYKYINMAI</sequence>
<comment type="similarity">
    <text evidence="2 7">Belongs to the aldehyde dehydrogenase family.</text>
</comment>
<dbReference type="NCBIfam" id="TIGR01780">
    <property type="entry name" value="SSADH"/>
    <property type="match status" value="1"/>
</dbReference>
<dbReference type="InterPro" id="IPR050740">
    <property type="entry name" value="Aldehyde_DH_Superfamily"/>
</dbReference>
<dbReference type="PANTHER" id="PTHR43353:SF5">
    <property type="entry name" value="SUCCINATE-SEMIALDEHYDE DEHYDROGENASE, MITOCHONDRIAL"/>
    <property type="match status" value="1"/>
</dbReference>
<dbReference type="EC" id="1.2.1.16" evidence="8"/>
<dbReference type="InterPro" id="IPR016161">
    <property type="entry name" value="Ald_DH/histidinol_DH"/>
</dbReference>
<evidence type="ECO:0000256" key="6">
    <source>
        <dbReference type="PROSITE-ProRule" id="PRU10007"/>
    </source>
</evidence>
<comment type="pathway">
    <text evidence="1 8">Amino-acid degradation; 4-aminobutanoate degradation.</text>
</comment>